<comment type="caution">
    <text evidence="2">The sequence shown here is derived from an EMBL/GenBank/DDBJ whole genome shotgun (WGS) entry which is preliminary data.</text>
</comment>
<accession>A0A1Y2FGD0</accession>
<dbReference type="InterPro" id="IPR020100">
    <property type="entry name" value="Glc-repressible_Grg1"/>
</dbReference>
<dbReference type="OrthoDB" id="10039103at2759"/>
<feature type="region of interest" description="Disordered" evidence="1">
    <location>
        <begin position="1"/>
        <end position="85"/>
    </location>
</feature>
<dbReference type="PANTHER" id="PTHR38789:SF1">
    <property type="entry name" value="GLUCOSE-REPRESSIBLE GENE PROTEIN-RELATED"/>
    <property type="match status" value="1"/>
</dbReference>
<keyword evidence="3" id="KW-1185">Reference proteome</keyword>
<dbReference type="InParanoid" id="A0A1Y2FGD0"/>
<feature type="compositionally biased region" description="Polar residues" evidence="1">
    <location>
        <begin position="1"/>
        <end position="11"/>
    </location>
</feature>
<protein>
    <submittedName>
        <fullName evidence="2">Uncharacterized protein</fullName>
    </submittedName>
</protein>
<proteinExistence type="predicted"/>
<evidence type="ECO:0000313" key="3">
    <source>
        <dbReference type="Proteomes" id="UP000193467"/>
    </source>
</evidence>
<dbReference type="Pfam" id="PF11034">
    <property type="entry name" value="Grg1"/>
    <property type="match status" value="1"/>
</dbReference>
<name>A0A1Y2FGD0_9BASI</name>
<evidence type="ECO:0000256" key="1">
    <source>
        <dbReference type="SAM" id="MobiDB-lite"/>
    </source>
</evidence>
<evidence type="ECO:0000313" key="2">
    <source>
        <dbReference type="EMBL" id="ORY82969.1"/>
    </source>
</evidence>
<dbReference type="AlphaFoldDB" id="A0A1Y2FGD0"/>
<dbReference type="PANTHER" id="PTHR38789">
    <property type="entry name" value="REPRESSIBLE PROTEIN GRG1, PUTATIVE (AFU_ORTHOLOGUE AFUA_5G14210)-RELATED"/>
    <property type="match status" value="1"/>
</dbReference>
<sequence>MSATTNTSTTGGIADKVSNAASYVSETAKEMSASAQKEGHKEEAKGNTGGSVADQTSGAVKATGDKIDETAHGSKADAHKEMAKH</sequence>
<organism evidence="2 3">
    <name type="scientific">Leucosporidium creatinivorum</name>
    <dbReference type="NCBI Taxonomy" id="106004"/>
    <lineage>
        <taxon>Eukaryota</taxon>
        <taxon>Fungi</taxon>
        <taxon>Dikarya</taxon>
        <taxon>Basidiomycota</taxon>
        <taxon>Pucciniomycotina</taxon>
        <taxon>Microbotryomycetes</taxon>
        <taxon>Leucosporidiales</taxon>
        <taxon>Leucosporidium</taxon>
    </lineage>
</organism>
<gene>
    <name evidence="2" type="ORF">BCR35DRAFT_303626</name>
</gene>
<reference evidence="2 3" key="1">
    <citation type="submission" date="2016-07" db="EMBL/GenBank/DDBJ databases">
        <title>Pervasive Adenine N6-methylation of Active Genes in Fungi.</title>
        <authorList>
            <consortium name="DOE Joint Genome Institute"/>
            <person name="Mondo S.J."/>
            <person name="Dannebaum R.O."/>
            <person name="Kuo R.C."/>
            <person name="Labutti K."/>
            <person name="Haridas S."/>
            <person name="Kuo A."/>
            <person name="Salamov A."/>
            <person name="Ahrendt S.R."/>
            <person name="Lipzen A."/>
            <person name="Sullivan W."/>
            <person name="Andreopoulos W.B."/>
            <person name="Clum A."/>
            <person name="Lindquist E."/>
            <person name="Daum C."/>
            <person name="Ramamoorthy G.K."/>
            <person name="Gryganskyi A."/>
            <person name="Culley D."/>
            <person name="Magnuson J.K."/>
            <person name="James T.Y."/>
            <person name="O'Malley M.A."/>
            <person name="Stajich J.E."/>
            <person name="Spatafora J.W."/>
            <person name="Visel A."/>
            <person name="Grigoriev I.V."/>
        </authorList>
    </citation>
    <scope>NUCLEOTIDE SEQUENCE [LARGE SCALE GENOMIC DNA]</scope>
    <source>
        <strain evidence="2 3">62-1032</strain>
    </source>
</reference>
<dbReference type="Proteomes" id="UP000193467">
    <property type="component" value="Unassembled WGS sequence"/>
</dbReference>
<dbReference type="EMBL" id="MCGR01000020">
    <property type="protein sequence ID" value="ORY82969.1"/>
    <property type="molecule type" value="Genomic_DNA"/>
</dbReference>
<feature type="compositionally biased region" description="Basic and acidic residues" evidence="1">
    <location>
        <begin position="63"/>
        <end position="85"/>
    </location>
</feature>